<evidence type="ECO:0000256" key="1">
    <source>
        <dbReference type="ARBA" id="ARBA00022450"/>
    </source>
</evidence>
<evidence type="ECO:0000313" key="5">
    <source>
        <dbReference type="EMBL" id="GAA2380725.1"/>
    </source>
</evidence>
<dbReference type="CDD" id="cd05930">
    <property type="entry name" value="A_NRPS"/>
    <property type="match status" value="1"/>
</dbReference>
<dbReference type="Gene3D" id="3.30.300.30">
    <property type="match status" value="1"/>
</dbReference>
<dbReference type="SMART" id="SM00823">
    <property type="entry name" value="PKS_PP"/>
    <property type="match status" value="1"/>
</dbReference>
<dbReference type="InterPro" id="IPR006162">
    <property type="entry name" value="Ppantetheine_attach_site"/>
</dbReference>
<dbReference type="Pfam" id="PF13193">
    <property type="entry name" value="AMP-binding_C"/>
    <property type="match status" value="1"/>
</dbReference>
<dbReference type="InterPro" id="IPR045851">
    <property type="entry name" value="AMP-bd_C_sf"/>
</dbReference>
<reference evidence="5 6" key="1">
    <citation type="journal article" date="2019" name="Int. J. Syst. Evol. Microbiol.">
        <title>The Global Catalogue of Microorganisms (GCM) 10K type strain sequencing project: providing services to taxonomists for standard genome sequencing and annotation.</title>
        <authorList>
            <consortium name="The Broad Institute Genomics Platform"/>
            <consortium name="The Broad Institute Genome Sequencing Center for Infectious Disease"/>
            <person name="Wu L."/>
            <person name="Ma J."/>
        </authorList>
    </citation>
    <scope>NUCLEOTIDE SEQUENCE [LARGE SCALE GENOMIC DNA]</scope>
    <source>
        <strain evidence="5 6">JCM 4358</strain>
    </source>
</reference>
<sequence length="608" mass="64797">MTSLTHPSPGLPPVRQEPNGLLHDLVRDQSRRTPHAPAVTDSSTTLTYRQLQDRADATADWLAGAGCGPGTLVGVALNRSADALVAVLGVLNAGAAYVPLDPGYPAERLRAVLDDARPRLVLAADREKTARLLGADVPLAELGSIPAAPVPGRHTRTAGAGVSPQSPAYVIHTSGSTGRPKGVVVPHRAIRSRVVWETAAFPSGPGDSVLHRTSLGFDISLQEILPPLAAGARVVVADDDGQRDPAELVRLLARERVTTLALVPSLLRALLDEDEGLRSCPHLREVFCGGERLDRLLHDRFLRHATARLHNMYGPTEYAIDATCWTCRPLPPGQEVPIGFPLDRTQLYVLDDALRPVPDGRPGQLAVAGDQLALGYHRDEELTARCFPADPFRPGSRMYLTGDVVRRRPDGALEFLGRQDDQVKIRGHRIELGDVEAQLLALPGVRAAAAGTVDDPGGDGSVLVGYVVPGPDGADPRGLRRELAERAPAQLVPAHLVVLDALPLGPTGKTDRSALPAPELGGEDEAAGPDAPDDETTRVVVDVFREVLRRPSVGPDDDFFDLGGSSLQAARLVNRLRKRLGEDLPLALLFEASTPAGIAAALREPRHA</sequence>
<dbReference type="PANTHER" id="PTHR45527:SF1">
    <property type="entry name" value="FATTY ACID SYNTHASE"/>
    <property type="match status" value="1"/>
</dbReference>
<evidence type="ECO:0000259" key="4">
    <source>
        <dbReference type="PROSITE" id="PS50075"/>
    </source>
</evidence>
<keyword evidence="1" id="KW-0596">Phosphopantetheine</keyword>
<organism evidence="5 6">
    <name type="scientific">Streptomyces coeruleofuscus</name>
    <dbReference type="NCBI Taxonomy" id="66879"/>
    <lineage>
        <taxon>Bacteria</taxon>
        <taxon>Bacillati</taxon>
        <taxon>Actinomycetota</taxon>
        <taxon>Actinomycetes</taxon>
        <taxon>Kitasatosporales</taxon>
        <taxon>Streptomycetaceae</taxon>
        <taxon>Streptomyces</taxon>
    </lineage>
</organism>
<dbReference type="InterPro" id="IPR000873">
    <property type="entry name" value="AMP-dep_synth/lig_dom"/>
</dbReference>
<dbReference type="Proteomes" id="UP001499986">
    <property type="component" value="Unassembled WGS sequence"/>
</dbReference>
<dbReference type="InterPro" id="IPR010071">
    <property type="entry name" value="AA_adenyl_dom"/>
</dbReference>
<dbReference type="InterPro" id="IPR025110">
    <property type="entry name" value="AMP-bd_C"/>
</dbReference>
<feature type="region of interest" description="Disordered" evidence="3">
    <location>
        <begin position="507"/>
        <end position="534"/>
    </location>
</feature>
<evidence type="ECO:0000256" key="2">
    <source>
        <dbReference type="ARBA" id="ARBA00022553"/>
    </source>
</evidence>
<dbReference type="PANTHER" id="PTHR45527">
    <property type="entry name" value="NONRIBOSOMAL PEPTIDE SYNTHETASE"/>
    <property type="match status" value="1"/>
</dbReference>
<dbReference type="Pfam" id="PF00550">
    <property type="entry name" value="PP-binding"/>
    <property type="match status" value="1"/>
</dbReference>
<protein>
    <recommendedName>
        <fullName evidence="4">Carrier domain-containing protein</fullName>
    </recommendedName>
</protein>
<accession>A0ABN3HI05</accession>
<feature type="domain" description="Carrier" evidence="4">
    <location>
        <begin position="531"/>
        <end position="606"/>
    </location>
</feature>
<dbReference type="PROSITE" id="PS50075">
    <property type="entry name" value="CARRIER"/>
    <property type="match status" value="1"/>
</dbReference>
<dbReference type="SUPFAM" id="SSF47336">
    <property type="entry name" value="ACP-like"/>
    <property type="match status" value="1"/>
</dbReference>
<dbReference type="Gene3D" id="2.30.38.10">
    <property type="entry name" value="Luciferase, Domain 3"/>
    <property type="match status" value="1"/>
</dbReference>
<dbReference type="Gene3D" id="3.40.50.980">
    <property type="match status" value="2"/>
</dbReference>
<dbReference type="Pfam" id="PF00501">
    <property type="entry name" value="AMP-binding"/>
    <property type="match status" value="1"/>
</dbReference>
<dbReference type="SUPFAM" id="SSF56801">
    <property type="entry name" value="Acetyl-CoA synthetase-like"/>
    <property type="match status" value="1"/>
</dbReference>
<keyword evidence="6" id="KW-1185">Reference proteome</keyword>
<gene>
    <name evidence="5" type="ORF">GCM10010255_02610</name>
</gene>
<dbReference type="EMBL" id="BAAASE010000001">
    <property type="protein sequence ID" value="GAA2380725.1"/>
    <property type="molecule type" value="Genomic_DNA"/>
</dbReference>
<name>A0ABN3HI05_9ACTN</name>
<proteinExistence type="predicted"/>
<dbReference type="RefSeq" id="WP_086850407.1">
    <property type="nucleotide sequence ID" value="NZ_BAAASE010000001.1"/>
</dbReference>
<dbReference type="InterPro" id="IPR020845">
    <property type="entry name" value="AMP-binding_CS"/>
</dbReference>
<feature type="compositionally biased region" description="Acidic residues" evidence="3">
    <location>
        <begin position="521"/>
        <end position="534"/>
    </location>
</feature>
<keyword evidence="2" id="KW-0597">Phosphoprotein</keyword>
<dbReference type="Gene3D" id="1.10.1200.10">
    <property type="entry name" value="ACP-like"/>
    <property type="match status" value="1"/>
</dbReference>
<dbReference type="PROSITE" id="PS00455">
    <property type="entry name" value="AMP_BINDING"/>
    <property type="match status" value="1"/>
</dbReference>
<dbReference type="InterPro" id="IPR009081">
    <property type="entry name" value="PP-bd_ACP"/>
</dbReference>
<dbReference type="InterPro" id="IPR036736">
    <property type="entry name" value="ACP-like_sf"/>
</dbReference>
<dbReference type="PROSITE" id="PS00012">
    <property type="entry name" value="PHOSPHOPANTETHEINE"/>
    <property type="match status" value="1"/>
</dbReference>
<dbReference type="InterPro" id="IPR020806">
    <property type="entry name" value="PKS_PP-bd"/>
</dbReference>
<dbReference type="NCBIfam" id="TIGR01733">
    <property type="entry name" value="AA-adenyl-dom"/>
    <property type="match status" value="1"/>
</dbReference>
<comment type="caution">
    <text evidence="5">The sequence shown here is derived from an EMBL/GenBank/DDBJ whole genome shotgun (WGS) entry which is preliminary data.</text>
</comment>
<evidence type="ECO:0000313" key="6">
    <source>
        <dbReference type="Proteomes" id="UP001499986"/>
    </source>
</evidence>
<evidence type="ECO:0000256" key="3">
    <source>
        <dbReference type="SAM" id="MobiDB-lite"/>
    </source>
</evidence>